<dbReference type="VEuPathDB" id="FungiDB:GGTG_05704"/>
<dbReference type="OrthoDB" id="10562960at2759"/>
<gene>
    <name evidence="2" type="primary">20346162</name>
    <name evidence="1" type="ORF">GGTG_05704</name>
</gene>
<reference evidence="2" key="5">
    <citation type="submission" date="2018-04" db="UniProtKB">
        <authorList>
            <consortium name="EnsemblFungi"/>
        </authorList>
    </citation>
    <scope>IDENTIFICATION</scope>
    <source>
        <strain evidence="2">R3-111a-1</strain>
    </source>
</reference>
<reference evidence="2" key="4">
    <citation type="journal article" date="2015" name="G3 (Bethesda)">
        <title>Genome sequences of three phytopathogenic species of the Magnaporthaceae family of fungi.</title>
        <authorList>
            <person name="Okagaki L.H."/>
            <person name="Nunes C.C."/>
            <person name="Sailsbery J."/>
            <person name="Clay B."/>
            <person name="Brown D."/>
            <person name="John T."/>
            <person name="Oh Y."/>
            <person name="Young N."/>
            <person name="Fitzgerald M."/>
            <person name="Haas B.J."/>
            <person name="Zeng Q."/>
            <person name="Young S."/>
            <person name="Adiconis X."/>
            <person name="Fan L."/>
            <person name="Levin J.Z."/>
            <person name="Mitchell T.K."/>
            <person name="Okubara P.A."/>
            <person name="Farman M.L."/>
            <person name="Kohn L.M."/>
            <person name="Birren B."/>
            <person name="Ma L.-J."/>
            <person name="Dean R.A."/>
        </authorList>
    </citation>
    <scope>NUCLEOTIDE SEQUENCE</scope>
    <source>
        <strain evidence="2">R3-111a-1</strain>
    </source>
</reference>
<name>J3NWP2_GAET3</name>
<dbReference type="EMBL" id="GL385397">
    <property type="protein sequence ID" value="EJT75774.1"/>
    <property type="molecule type" value="Genomic_DNA"/>
</dbReference>
<dbReference type="AlphaFoldDB" id="J3NWP2"/>
<evidence type="ECO:0000313" key="3">
    <source>
        <dbReference type="Proteomes" id="UP000006039"/>
    </source>
</evidence>
<reference evidence="3" key="1">
    <citation type="submission" date="2010-07" db="EMBL/GenBank/DDBJ databases">
        <title>The genome sequence of Gaeumannomyces graminis var. tritici strain R3-111a-1.</title>
        <authorList>
            <consortium name="The Broad Institute Genome Sequencing Platform"/>
            <person name="Ma L.-J."/>
            <person name="Dead R."/>
            <person name="Young S."/>
            <person name="Zeng Q."/>
            <person name="Koehrsen M."/>
            <person name="Alvarado L."/>
            <person name="Berlin A."/>
            <person name="Chapman S.B."/>
            <person name="Chen Z."/>
            <person name="Freedman E."/>
            <person name="Gellesch M."/>
            <person name="Goldberg J."/>
            <person name="Griggs A."/>
            <person name="Gujja S."/>
            <person name="Heilman E.R."/>
            <person name="Heiman D."/>
            <person name="Hepburn T."/>
            <person name="Howarth C."/>
            <person name="Jen D."/>
            <person name="Larson L."/>
            <person name="Mehta T."/>
            <person name="Neiman D."/>
            <person name="Pearson M."/>
            <person name="Roberts A."/>
            <person name="Saif S."/>
            <person name="Shea T."/>
            <person name="Shenoy N."/>
            <person name="Sisk P."/>
            <person name="Stolte C."/>
            <person name="Sykes S."/>
            <person name="Walk T."/>
            <person name="White J."/>
            <person name="Yandava C."/>
            <person name="Haas B."/>
            <person name="Nusbaum C."/>
            <person name="Birren B."/>
        </authorList>
    </citation>
    <scope>NUCLEOTIDE SEQUENCE [LARGE SCALE GENOMIC DNA]</scope>
    <source>
        <strain evidence="3">R3-111a-1</strain>
    </source>
</reference>
<dbReference type="HOGENOM" id="CLU_3125162_0_0_1"/>
<dbReference type="RefSeq" id="XP_009221774.1">
    <property type="nucleotide sequence ID" value="XM_009223510.1"/>
</dbReference>
<sequence length="50" mass="5615">MGCYPTSNWIEPISQYITSDLCKTVRLCSFRSVYVLCDTDEPLKPPLGSS</sequence>
<protein>
    <submittedName>
        <fullName evidence="1 2">Uncharacterized protein</fullName>
    </submittedName>
</protein>
<accession>J3NWP2</accession>
<organism evidence="1">
    <name type="scientific">Gaeumannomyces tritici (strain R3-111a-1)</name>
    <name type="common">Wheat and barley take-all root rot fungus</name>
    <name type="synonym">Gaeumannomyces graminis var. tritici</name>
    <dbReference type="NCBI Taxonomy" id="644352"/>
    <lineage>
        <taxon>Eukaryota</taxon>
        <taxon>Fungi</taxon>
        <taxon>Dikarya</taxon>
        <taxon>Ascomycota</taxon>
        <taxon>Pezizomycotina</taxon>
        <taxon>Sordariomycetes</taxon>
        <taxon>Sordariomycetidae</taxon>
        <taxon>Magnaporthales</taxon>
        <taxon>Magnaporthaceae</taxon>
        <taxon>Gaeumannomyces</taxon>
    </lineage>
</organism>
<dbReference type="EnsemblFungi" id="EJT75774">
    <property type="protein sequence ID" value="EJT75774"/>
    <property type="gene ID" value="GGTG_05704"/>
</dbReference>
<reference evidence="1" key="2">
    <citation type="submission" date="2010-07" db="EMBL/GenBank/DDBJ databases">
        <authorList>
            <consortium name="The Broad Institute Genome Sequencing Platform"/>
            <consortium name="Broad Institute Genome Sequencing Center for Infectious Disease"/>
            <person name="Ma L.-J."/>
            <person name="Dead R."/>
            <person name="Young S."/>
            <person name="Zeng Q."/>
            <person name="Koehrsen M."/>
            <person name="Alvarado L."/>
            <person name="Berlin A."/>
            <person name="Chapman S.B."/>
            <person name="Chen Z."/>
            <person name="Freedman E."/>
            <person name="Gellesch M."/>
            <person name="Goldberg J."/>
            <person name="Griggs A."/>
            <person name="Gujja S."/>
            <person name="Heilman E.R."/>
            <person name="Heiman D."/>
            <person name="Hepburn T."/>
            <person name="Howarth C."/>
            <person name="Jen D."/>
            <person name="Larson L."/>
            <person name="Mehta T."/>
            <person name="Neiman D."/>
            <person name="Pearson M."/>
            <person name="Roberts A."/>
            <person name="Saif S."/>
            <person name="Shea T."/>
            <person name="Shenoy N."/>
            <person name="Sisk P."/>
            <person name="Stolte C."/>
            <person name="Sykes S."/>
            <person name="Walk T."/>
            <person name="White J."/>
            <person name="Yandava C."/>
            <person name="Haas B."/>
            <person name="Nusbaum C."/>
            <person name="Birren B."/>
        </authorList>
    </citation>
    <scope>NUCLEOTIDE SEQUENCE</scope>
    <source>
        <strain evidence="1">R3-111a-1</strain>
    </source>
</reference>
<reference evidence="1" key="3">
    <citation type="submission" date="2010-09" db="EMBL/GenBank/DDBJ databases">
        <title>Annotation of Gaeumannomyces graminis var. tritici R3-111a-1.</title>
        <authorList>
            <consortium name="The Broad Institute Genome Sequencing Platform"/>
            <person name="Ma L.-J."/>
            <person name="Dead R."/>
            <person name="Young S.K."/>
            <person name="Zeng Q."/>
            <person name="Gargeya S."/>
            <person name="Fitzgerald M."/>
            <person name="Haas B."/>
            <person name="Abouelleil A."/>
            <person name="Alvarado L."/>
            <person name="Arachchi H.M."/>
            <person name="Berlin A."/>
            <person name="Brown A."/>
            <person name="Chapman S.B."/>
            <person name="Chen Z."/>
            <person name="Dunbar C."/>
            <person name="Freedman E."/>
            <person name="Gearin G."/>
            <person name="Gellesch M."/>
            <person name="Goldberg J."/>
            <person name="Griggs A."/>
            <person name="Gujja S."/>
            <person name="Heiman D."/>
            <person name="Howarth C."/>
            <person name="Larson L."/>
            <person name="Lui A."/>
            <person name="MacDonald P.J.P."/>
            <person name="Mehta T."/>
            <person name="Montmayeur A."/>
            <person name="Murphy C."/>
            <person name="Neiman D."/>
            <person name="Pearson M."/>
            <person name="Priest M."/>
            <person name="Roberts A."/>
            <person name="Saif S."/>
            <person name="Shea T."/>
            <person name="Shenoy N."/>
            <person name="Sisk P."/>
            <person name="Stolte C."/>
            <person name="Sykes S."/>
            <person name="Yandava C."/>
            <person name="Wortman J."/>
            <person name="Nusbaum C."/>
            <person name="Birren B."/>
        </authorList>
    </citation>
    <scope>NUCLEOTIDE SEQUENCE</scope>
    <source>
        <strain evidence="1">R3-111a-1</strain>
    </source>
</reference>
<proteinExistence type="predicted"/>
<keyword evidence="3" id="KW-1185">Reference proteome</keyword>
<dbReference type="GeneID" id="20346162"/>
<evidence type="ECO:0000313" key="2">
    <source>
        <dbReference type="EnsemblFungi" id="EJT75774"/>
    </source>
</evidence>
<evidence type="ECO:0000313" key="1">
    <source>
        <dbReference type="EMBL" id="EJT75774.1"/>
    </source>
</evidence>
<dbReference type="Proteomes" id="UP000006039">
    <property type="component" value="Unassembled WGS sequence"/>
</dbReference>